<dbReference type="RefSeq" id="WP_123769290.1">
    <property type="nucleotide sequence ID" value="NZ_RKQN01000001.1"/>
</dbReference>
<keyword evidence="2" id="KW-1185">Reference proteome</keyword>
<comment type="caution">
    <text evidence="1">The sequence shown here is derived from an EMBL/GenBank/DDBJ whole genome shotgun (WGS) entry which is preliminary data.</text>
</comment>
<dbReference type="AlphaFoldDB" id="A0A3N4VJ93"/>
<accession>A0A3N4VJ93</accession>
<evidence type="ECO:0000313" key="2">
    <source>
        <dbReference type="Proteomes" id="UP000269708"/>
    </source>
</evidence>
<reference evidence="1 2" key="1">
    <citation type="submission" date="2018-11" db="EMBL/GenBank/DDBJ databases">
        <title>Genomic Encyclopedia of Type Strains, Phase IV (KMG-IV): sequencing the most valuable type-strain genomes for metagenomic binning, comparative biology and taxonomic classification.</title>
        <authorList>
            <person name="Goeker M."/>
        </authorList>
    </citation>
    <scope>NUCLEOTIDE SEQUENCE [LARGE SCALE GENOMIC DNA]</scope>
    <source>
        <strain evidence="1 2">DSM 25623</strain>
    </source>
</reference>
<dbReference type="EMBL" id="RKQN01000001">
    <property type="protein sequence ID" value="RPE81763.1"/>
    <property type="molecule type" value="Genomic_DNA"/>
</dbReference>
<name>A0A3N4VJ93_9GAMM</name>
<proteinExistence type="predicted"/>
<gene>
    <name evidence="1" type="ORF">EDC50_0962</name>
</gene>
<evidence type="ECO:0000313" key="1">
    <source>
        <dbReference type="EMBL" id="RPE81763.1"/>
    </source>
</evidence>
<dbReference type="Proteomes" id="UP000269708">
    <property type="component" value="Unassembled WGS sequence"/>
</dbReference>
<protein>
    <submittedName>
        <fullName evidence="1">Uncharacterized protein</fullName>
    </submittedName>
</protein>
<organism evidence="1 2">
    <name type="scientific">Vulcaniibacterium tengchongense</name>
    <dbReference type="NCBI Taxonomy" id="1273429"/>
    <lineage>
        <taxon>Bacteria</taxon>
        <taxon>Pseudomonadati</taxon>
        <taxon>Pseudomonadota</taxon>
        <taxon>Gammaproteobacteria</taxon>
        <taxon>Lysobacterales</taxon>
        <taxon>Lysobacteraceae</taxon>
        <taxon>Vulcaniibacterium</taxon>
    </lineage>
</organism>
<sequence length="67" mass="7437">MNSVQIDQSPANGEQPVLVEVVEQRDVLSAFLCDLQRPVAPLCGMQAGETRQDHEFAVMRLDTLRLA</sequence>